<keyword evidence="2" id="KW-1185">Reference proteome</keyword>
<dbReference type="NCBIfam" id="TIGR03781">
    <property type="entry name" value="Bac_Flav_CT_K"/>
    <property type="match status" value="1"/>
</dbReference>
<dbReference type="Proteomes" id="UP000198711">
    <property type="component" value="Unassembled WGS sequence"/>
</dbReference>
<reference evidence="1 2" key="1">
    <citation type="submission" date="2016-10" db="EMBL/GenBank/DDBJ databases">
        <authorList>
            <person name="Varghese N."/>
            <person name="Submissions S."/>
        </authorList>
    </citation>
    <scope>NUCLEOTIDE SEQUENCE [LARGE SCALE GENOMIC DNA]</scope>
    <source>
        <strain evidence="1 2">DSM 25353</strain>
    </source>
</reference>
<evidence type="ECO:0000313" key="2">
    <source>
        <dbReference type="Proteomes" id="UP000198711"/>
    </source>
</evidence>
<protein>
    <submittedName>
        <fullName evidence="1">Bacteroides conjugative transposon TraK protein</fullName>
    </submittedName>
</protein>
<dbReference type="RefSeq" id="WP_092722714.1">
    <property type="nucleotide sequence ID" value="NZ_FNNO01000003.1"/>
</dbReference>
<proteinExistence type="predicted"/>
<evidence type="ECO:0000313" key="1">
    <source>
        <dbReference type="EMBL" id="SDW50550.1"/>
    </source>
</evidence>
<accession>A0A8X8LCW0</accession>
<organism evidence="1 2">
    <name type="scientific">Hydrobacter penzbergensis</name>
    <dbReference type="NCBI Taxonomy" id="1235997"/>
    <lineage>
        <taxon>Bacteria</taxon>
        <taxon>Pseudomonadati</taxon>
        <taxon>Bacteroidota</taxon>
        <taxon>Chitinophagia</taxon>
        <taxon>Chitinophagales</taxon>
        <taxon>Chitinophagaceae</taxon>
        <taxon>Hydrobacter</taxon>
    </lineage>
</organism>
<comment type="caution">
    <text evidence="1">The sequence shown here is derived from an EMBL/GenBank/DDBJ whole genome shotgun (WGS) entry which is preliminary data.</text>
</comment>
<sequence length="207" mass="23452">MFKKMKNIDTAFRHIRSFTLVVIVGCILICCFALYKSFSLVSQMQSKIYILANGKALEAYASERKDNIPVEAKDHVKTFHTLFFTLDPDDKAITANITKALYLADGSAKRAYDDLKENGYYAGLISGNVNQTITVDSVAVDINEYPYKFRCYATQSIVRPTSITTRSLVTEGALRNISRSDNNPHGFLIERWTTIDNRDIKTVSRRQ</sequence>
<name>A0A8X8LCW0_9BACT</name>
<dbReference type="EMBL" id="FNNO01000003">
    <property type="protein sequence ID" value="SDW50550.1"/>
    <property type="molecule type" value="Genomic_DNA"/>
</dbReference>
<dbReference type="InterPro" id="IPR022276">
    <property type="entry name" value="Conjug_transposon_TraK"/>
</dbReference>
<gene>
    <name evidence="1" type="ORF">SAMN05444410_103145</name>
</gene>
<dbReference type="AlphaFoldDB" id="A0A8X8LCW0"/>